<reference evidence="3" key="1">
    <citation type="journal article" date="2020" name="Fungal Divers.">
        <title>Resolving the Mortierellaceae phylogeny through synthesis of multi-gene phylogenetics and phylogenomics.</title>
        <authorList>
            <person name="Vandepol N."/>
            <person name="Liber J."/>
            <person name="Desiro A."/>
            <person name="Na H."/>
            <person name="Kennedy M."/>
            <person name="Barry K."/>
            <person name="Grigoriev I.V."/>
            <person name="Miller A.N."/>
            <person name="O'Donnell K."/>
            <person name="Stajich J.E."/>
            <person name="Bonito G."/>
        </authorList>
    </citation>
    <scope>NUCLEOTIDE SEQUENCE</scope>
    <source>
        <strain evidence="3">NRRL 28262</strain>
    </source>
</reference>
<evidence type="ECO:0000313" key="3">
    <source>
        <dbReference type="EMBL" id="KAG0271439.1"/>
    </source>
</evidence>
<feature type="region of interest" description="Disordered" evidence="1">
    <location>
        <begin position="97"/>
        <end position="181"/>
    </location>
</feature>
<feature type="compositionally biased region" description="Basic residues" evidence="1">
    <location>
        <begin position="254"/>
        <end position="267"/>
    </location>
</feature>
<name>A0AAD4D7T6_9FUNG</name>
<dbReference type="InterPro" id="IPR011009">
    <property type="entry name" value="Kinase-like_dom_sf"/>
</dbReference>
<gene>
    <name evidence="3" type="primary">EIF2AK1_1</name>
    <name evidence="3" type="ORF">BGZ95_000748</name>
</gene>
<protein>
    <submittedName>
        <fullName evidence="3">Eukaryotic translation initiation factor 2-alpha kinase</fullName>
    </submittedName>
</protein>
<dbReference type="Gene3D" id="1.10.510.10">
    <property type="entry name" value="Transferase(Phosphotransferase) domain 1"/>
    <property type="match status" value="1"/>
</dbReference>
<dbReference type="InterPro" id="IPR044630">
    <property type="entry name" value="SPA1/2/3/4"/>
</dbReference>
<dbReference type="GO" id="GO:0003743">
    <property type="term" value="F:translation initiation factor activity"/>
    <property type="evidence" value="ECO:0007669"/>
    <property type="project" value="UniProtKB-KW"/>
</dbReference>
<keyword evidence="3" id="KW-0808">Transferase</keyword>
<sequence>YASPEQLARPNLGYDQKADIYSLGIIFFELYHPFSTLMERHAVLRTLRNGELPTEFVSRWPKEAAFVLWLMAEDPRMRPTAAEILEFDLIRKVKEESGTTTAIGGTPTEDEGGSMTASAASHHHHHHHDHHRHRRVSGRVDGHGSGKEDLRGLGLLTDTDVNKSGGSGGSDSSTPRVSSLTGKSICETCQARCRCSMSPLPSSLSTIAPTSGSVGLVDQKMSENTGAKAEAEAEANPSKVKPKDPSKRLSSSSHHGHGHSSRGHRSSKSISQKMSRTELENKLNEETERSKRLEMSLEAMRAEQKALLDRIQALEYEKELSWGAGGGGSGVPAEDDDEL</sequence>
<dbReference type="EMBL" id="JAAAIL010001141">
    <property type="protein sequence ID" value="KAG0271439.1"/>
    <property type="molecule type" value="Genomic_DNA"/>
</dbReference>
<keyword evidence="3" id="KW-0418">Kinase</keyword>
<proteinExistence type="predicted"/>
<dbReference type="PROSITE" id="PS50011">
    <property type="entry name" value="PROTEIN_KINASE_DOM"/>
    <property type="match status" value="1"/>
</dbReference>
<feature type="compositionally biased region" description="Basic and acidic residues" evidence="1">
    <location>
        <begin position="138"/>
        <end position="151"/>
    </location>
</feature>
<dbReference type="SUPFAM" id="SSF56112">
    <property type="entry name" value="Protein kinase-like (PK-like)"/>
    <property type="match status" value="1"/>
</dbReference>
<feature type="non-terminal residue" evidence="3">
    <location>
        <position position="1"/>
    </location>
</feature>
<dbReference type="InterPro" id="IPR000719">
    <property type="entry name" value="Prot_kinase_dom"/>
</dbReference>
<keyword evidence="4" id="KW-1185">Reference proteome</keyword>
<keyword evidence="3" id="KW-0396">Initiation factor</keyword>
<dbReference type="PANTHER" id="PTHR44218">
    <property type="entry name" value="PROTEIN SPA1-RELATED 2"/>
    <property type="match status" value="1"/>
</dbReference>
<accession>A0AAD4D7T6</accession>
<keyword evidence="3" id="KW-0648">Protein biosynthesis</keyword>
<evidence type="ECO:0000259" key="2">
    <source>
        <dbReference type="PROSITE" id="PS50011"/>
    </source>
</evidence>
<dbReference type="GO" id="GO:0005524">
    <property type="term" value="F:ATP binding"/>
    <property type="evidence" value="ECO:0007669"/>
    <property type="project" value="InterPro"/>
</dbReference>
<feature type="compositionally biased region" description="Basic and acidic residues" evidence="1">
    <location>
        <begin position="275"/>
        <end position="296"/>
    </location>
</feature>
<comment type="caution">
    <text evidence="3">The sequence shown here is derived from an EMBL/GenBank/DDBJ whole genome shotgun (WGS) entry which is preliminary data.</text>
</comment>
<dbReference type="Proteomes" id="UP001194580">
    <property type="component" value="Unassembled WGS sequence"/>
</dbReference>
<feature type="region of interest" description="Disordered" evidence="1">
    <location>
        <begin position="221"/>
        <end position="296"/>
    </location>
</feature>
<evidence type="ECO:0000256" key="1">
    <source>
        <dbReference type="SAM" id="MobiDB-lite"/>
    </source>
</evidence>
<dbReference type="AlphaFoldDB" id="A0AAD4D7T6"/>
<feature type="region of interest" description="Disordered" evidence="1">
    <location>
        <begin position="318"/>
        <end position="339"/>
    </location>
</feature>
<dbReference type="GO" id="GO:0004672">
    <property type="term" value="F:protein kinase activity"/>
    <property type="evidence" value="ECO:0007669"/>
    <property type="project" value="InterPro"/>
</dbReference>
<dbReference type="PANTHER" id="PTHR44218:SF6">
    <property type="entry name" value="PROTEIN SUPPRESSOR OF PHYA-105 1"/>
    <property type="match status" value="1"/>
</dbReference>
<evidence type="ECO:0000313" key="4">
    <source>
        <dbReference type="Proteomes" id="UP001194580"/>
    </source>
</evidence>
<organism evidence="3 4">
    <name type="scientific">Linnemannia exigua</name>
    <dbReference type="NCBI Taxonomy" id="604196"/>
    <lineage>
        <taxon>Eukaryota</taxon>
        <taxon>Fungi</taxon>
        <taxon>Fungi incertae sedis</taxon>
        <taxon>Mucoromycota</taxon>
        <taxon>Mortierellomycotina</taxon>
        <taxon>Mortierellomycetes</taxon>
        <taxon>Mortierellales</taxon>
        <taxon>Mortierellaceae</taxon>
        <taxon>Linnemannia</taxon>
    </lineage>
</organism>
<feature type="domain" description="Protein kinase" evidence="2">
    <location>
        <begin position="1"/>
        <end position="90"/>
    </location>
</feature>
<feature type="compositionally biased region" description="Basic residues" evidence="1">
    <location>
        <begin position="121"/>
        <end position="137"/>
    </location>
</feature>